<proteinExistence type="predicted"/>
<feature type="compositionally biased region" description="Basic and acidic residues" evidence="1">
    <location>
        <begin position="202"/>
        <end position="212"/>
    </location>
</feature>
<sequence length="245" mass="27465">MTRLKHVAPTPPPPPNFTSELPDLDKMPKTPRVAAISEAELYKLKAQEALANREANPFQIVAPMMENQFNNQIEAGKINVSEIIDEEIRPSTPDFDTEMWEIDEEQVKIVKDLFNELGRIFGRCSPHGATNLEVIASLGKNFMWNMLQSDWADVPIKGVTMRSMARSLTTEREKEMAEMSKDVVMGDGTNKENAKKKGKKVRIQESSKESDTPKVGSPIKVSGVPKPLPNPIQPVASKRADIRKW</sequence>
<comment type="caution">
    <text evidence="2">The sequence shown here is derived from an EMBL/GenBank/DDBJ whole genome shotgun (WGS) entry which is preliminary data.</text>
</comment>
<gene>
    <name evidence="2" type="ORF">Agabi119p4_2448</name>
</gene>
<dbReference type="Proteomes" id="UP000629468">
    <property type="component" value="Unassembled WGS sequence"/>
</dbReference>
<evidence type="ECO:0000313" key="3">
    <source>
        <dbReference type="Proteomes" id="UP000629468"/>
    </source>
</evidence>
<feature type="region of interest" description="Disordered" evidence="1">
    <location>
        <begin position="1"/>
        <end position="26"/>
    </location>
</feature>
<evidence type="ECO:0000313" key="2">
    <source>
        <dbReference type="EMBL" id="KAF7783072.1"/>
    </source>
</evidence>
<dbReference type="AlphaFoldDB" id="A0A8H7F9A6"/>
<organism evidence="2 3">
    <name type="scientific">Agaricus bisporus var. burnettii</name>
    <dbReference type="NCBI Taxonomy" id="192524"/>
    <lineage>
        <taxon>Eukaryota</taxon>
        <taxon>Fungi</taxon>
        <taxon>Dikarya</taxon>
        <taxon>Basidiomycota</taxon>
        <taxon>Agaricomycotina</taxon>
        <taxon>Agaricomycetes</taxon>
        <taxon>Agaricomycetidae</taxon>
        <taxon>Agaricales</taxon>
        <taxon>Agaricineae</taxon>
        <taxon>Agaricaceae</taxon>
        <taxon>Agaricus</taxon>
    </lineage>
</organism>
<name>A0A8H7F9A6_AGABI</name>
<reference evidence="2 3" key="1">
    <citation type="journal article" name="Sci. Rep.">
        <title>Telomere-to-telomere assembled and centromere annotated genomes of the two main subspecies of the button mushroom Agaricus bisporus reveal especially polymorphic chromosome ends.</title>
        <authorList>
            <person name="Sonnenberg A.S.M."/>
            <person name="Sedaghat-Telgerd N."/>
            <person name="Lavrijssen B."/>
            <person name="Ohm R.A."/>
            <person name="Hendrickx P.M."/>
            <person name="Scholtmeijer K."/>
            <person name="Baars J.J.P."/>
            <person name="van Peer A."/>
        </authorList>
    </citation>
    <scope>NUCLEOTIDE SEQUENCE [LARGE SCALE GENOMIC DNA]</scope>
    <source>
        <strain evidence="2 3">H119_p4</strain>
    </source>
</reference>
<evidence type="ECO:0000256" key="1">
    <source>
        <dbReference type="SAM" id="MobiDB-lite"/>
    </source>
</evidence>
<accession>A0A8H7F9A6</accession>
<dbReference type="EMBL" id="JABXXO010000003">
    <property type="protein sequence ID" value="KAF7783072.1"/>
    <property type="molecule type" value="Genomic_DNA"/>
</dbReference>
<feature type="region of interest" description="Disordered" evidence="1">
    <location>
        <begin position="186"/>
        <end position="245"/>
    </location>
</feature>
<protein>
    <submittedName>
        <fullName evidence="2">Uncharacterized protein</fullName>
    </submittedName>
</protein>